<evidence type="ECO:0000313" key="3">
    <source>
        <dbReference type="Ensembl" id="ENSOCUP00000027618.1"/>
    </source>
</evidence>
<dbReference type="STRING" id="9986.ENSOCUP00000027618"/>
<dbReference type="Pfam" id="PF15057">
    <property type="entry name" value="DUF4537"/>
    <property type="match status" value="1"/>
</dbReference>
<dbReference type="EMBL" id="AAGW02007460">
    <property type="status" value="NOT_ANNOTATED_CDS"/>
    <property type="molecule type" value="Genomic_DNA"/>
</dbReference>
<dbReference type="Proteomes" id="UP000001811">
    <property type="component" value="Chromosome 2"/>
</dbReference>
<dbReference type="Ensembl" id="ENSOCUT00000063572.1">
    <property type="protein sequence ID" value="ENSOCUP00000027618.1"/>
    <property type="gene ID" value="ENSOCUG00000030192.1"/>
</dbReference>
<evidence type="ECO:0000256" key="1">
    <source>
        <dbReference type="SAM" id="MobiDB-lite"/>
    </source>
</evidence>
<organism evidence="3 4">
    <name type="scientific">Oryctolagus cuniculus</name>
    <name type="common">Rabbit</name>
    <dbReference type="NCBI Taxonomy" id="9986"/>
    <lineage>
        <taxon>Eukaryota</taxon>
        <taxon>Metazoa</taxon>
        <taxon>Chordata</taxon>
        <taxon>Craniata</taxon>
        <taxon>Vertebrata</taxon>
        <taxon>Euteleostomi</taxon>
        <taxon>Mammalia</taxon>
        <taxon>Eutheria</taxon>
        <taxon>Euarchontoglires</taxon>
        <taxon>Glires</taxon>
        <taxon>Lagomorpha</taxon>
        <taxon>Leporidae</taxon>
        <taxon>Oryctolagus</taxon>
    </lineage>
</organism>
<evidence type="ECO:0000313" key="4">
    <source>
        <dbReference type="Proteomes" id="UP000001811"/>
    </source>
</evidence>
<accession>A0A5F9C1R7</accession>
<dbReference type="AlphaFoldDB" id="A0A5F9C1R7"/>
<reference evidence="3" key="3">
    <citation type="submission" date="2025-09" db="UniProtKB">
        <authorList>
            <consortium name="Ensembl"/>
        </authorList>
    </citation>
    <scope>IDENTIFICATION</scope>
    <source>
        <strain evidence="3">Thorbecke</strain>
    </source>
</reference>
<dbReference type="PANTHER" id="PTHR46785">
    <property type="entry name" value="VON WILLEBRAND FACTOR A DOMAIN-CONTAINING PROTEIN 3B"/>
    <property type="match status" value="1"/>
</dbReference>
<feature type="domain" description="DUF4537" evidence="2">
    <location>
        <begin position="55"/>
        <end position="181"/>
    </location>
</feature>
<dbReference type="EMBL" id="AAGW02007458">
    <property type="status" value="NOT_ANNOTATED_CDS"/>
    <property type="molecule type" value="Genomic_DNA"/>
</dbReference>
<keyword evidence="4" id="KW-1185">Reference proteome</keyword>
<protein>
    <recommendedName>
        <fullName evidence="2">DUF4537 domain-containing protein</fullName>
    </recommendedName>
</protein>
<reference evidence="3" key="2">
    <citation type="submission" date="2025-08" db="UniProtKB">
        <authorList>
            <consortium name="Ensembl"/>
        </authorList>
    </citation>
    <scope>IDENTIFICATION</scope>
    <source>
        <strain evidence="3">Thorbecke</strain>
    </source>
</reference>
<dbReference type="EMBL" id="AAGW02007459">
    <property type="status" value="NOT_ANNOTATED_CDS"/>
    <property type="molecule type" value="Genomic_DNA"/>
</dbReference>
<dbReference type="InterPro" id="IPR032770">
    <property type="entry name" value="DUF4537"/>
</dbReference>
<dbReference type="InParanoid" id="A0A5F9C1R7"/>
<feature type="compositionally biased region" description="Basic and acidic residues" evidence="1">
    <location>
        <begin position="246"/>
        <end position="258"/>
    </location>
</feature>
<dbReference type="GeneTree" id="ENSGT00940000157237"/>
<name>A0A5F9C1R7_RABIT</name>
<reference evidence="3 4" key="1">
    <citation type="journal article" date="2011" name="Nature">
        <title>A high-resolution map of human evolutionary constraint using 29 mammals.</title>
        <authorList>
            <person name="Lindblad-Toh K."/>
            <person name="Garber M."/>
            <person name="Zuk O."/>
            <person name="Lin M.F."/>
            <person name="Parker B.J."/>
            <person name="Washietl S."/>
            <person name="Kheradpour P."/>
            <person name="Ernst J."/>
            <person name="Jordan G."/>
            <person name="Mauceli E."/>
            <person name="Ward L.D."/>
            <person name="Lowe C.B."/>
            <person name="Holloway A.K."/>
            <person name="Clamp M."/>
            <person name="Gnerre S."/>
            <person name="Alfoldi J."/>
            <person name="Beal K."/>
            <person name="Chang J."/>
            <person name="Clawson H."/>
            <person name="Cuff J."/>
            <person name="Di Palma F."/>
            <person name="Fitzgerald S."/>
            <person name="Flicek P."/>
            <person name="Guttman M."/>
            <person name="Hubisz M.J."/>
            <person name="Jaffe D.B."/>
            <person name="Jungreis I."/>
            <person name="Kent W.J."/>
            <person name="Kostka D."/>
            <person name="Lara M."/>
            <person name="Martins A.L."/>
            <person name="Massingham T."/>
            <person name="Moltke I."/>
            <person name="Raney B.J."/>
            <person name="Rasmussen M.D."/>
            <person name="Robinson J."/>
            <person name="Stark A."/>
            <person name="Vilella A.J."/>
            <person name="Wen J."/>
            <person name="Xie X."/>
            <person name="Zody M.C."/>
            <person name="Baldwin J."/>
            <person name="Bloom T."/>
            <person name="Chin C.W."/>
            <person name="Heiman D."/>
            <person name="Nicol R."/>
            <person name="Nusbaum C."/>
            <person name="Young S."/>
            <person name="Wilkinson J."/>
            <person name="Worley K.C."/>
            <person name="Kovar C.L."/>
            <person name="Muzny D.M."/>
            <person name="Gibbs R.A."/>
            <person name="Cree A."/>
            <person name="Dihn H.H."/>
            <person name="Fowler G."/>
            <person name="Jhangiani S."/>
            <person name="Joshi V."/>
            <person name="Lee S."/>
            <person name="Lewis L.R."/>
            <person name="Nazareth L.V."/>
            <person name="Okwuonu G."/>
            <person name="Santibanez J."/>
            <person name="Warren W.C."/>
            <person name="Mardis E.R."/>
            <person name="Weinstock G.M."/>
            <person name="Wilson R.K."/>
            <person name="Delehaunty K."/>
            <person name="Dooling D."/>
            <person name="Fronik C."/>
            <person name="Fulton L."/>
            <person name="Fulton B."/>
            <person name="Graves T."/>
            <person name="Minx P."/>
            <person name="Sodergren E."/>
            <person name="Birney E."/>
            <person name="Margulies E.H."/>
            <person name="Herrero J."/>
            <person name="Green E.D."/>
            <person name="Haussler D."/>
            <person name="Siepel A."/>
            <person name="Goldman N."/>
            <person name="Pollard K.S."/>
            <person name="Pedersen J.S."/>
            <person name="Lander E.S."/>
            <person name="Kellis M."/>
        </authorList>
    </citation>
    <scope>NUCLEOTIDE SEQUENCE [LARGE SCALE GENOMIC DNA]</scope>
    <source>
        <strain evidence="3 4">Thorbecke inbred</strain>
    </source>
</reference>
<feature type="compositionally biased region" description="Basic and acidic residues" evidence="1">
    <location>
        <begin position="212"/>
        <end position="223"/>
    </location>
</feature>
<feature type="region of interest" description="Disordered" evidence="1">
    <location>
        <begin position="212"/>
        <end position="273"/>
    </location>
</feature>
<sequence length="273" mass="30501">MIREPWPVYTIAPRMPLSASAVSHQLSLFCLFQPQKSQGNSTRKVKSKKVDPLKGQKVIARCDENGFYFPGVVKKCLNRTHALVGFRYGDTKVVPTSFITPVGGAMPCPLLQVGDYVFAKIVIPKGFDFYVPAIVIALPNPDVASEKLYTVLKCNNRREFCPRSALIKISQNKYALSCSHIKSPPIQEDPHVEDVEASSYSFPLWPLKEVDTGALKEPKQENPRKKKKKPVKRPPLQEMVPSDSDDSSRGTRSHESPRQDVPQAQGRGRDDTV</sequence>
<dbReference type="Bgee" id="ENSOCUG00000030192">
    <property type="expression patterns" value="Expressed in testis and 7 other cell types or tissues"/>
</dbReference>
<proteinExistence type="predicted"/>
<evidence type="ECO:0000259" key="2">
    <source>
        <dbReference type="Pfam" id="PF15057"/>
    </source>
</evidence>
<dbReference type="PANTHER" id="PTHR46785:SF1">
    <property type="entry name" value="VON WILLEBRAND FACTOR A DOMAIN-CONTAINING PROTEIN 3B"/>
    <property type="match status" value="1"/>
</dbReference>